<evidence type="ECO:0000313" key="6">
    <source>
        <dbReference type="Proteomes" id="UP001196509"/>
    </source>
</evidence>
<feature type="repeat" description="TPR" evidence="1">
    <location>
        <begin position="415"/>
        <end position="448"/>
    </location>
</feature>
<protein>
    <submittedName>
        <fullName evidence="5">VWA domain-containing protein</fullName>
    </submittedName>
</protein>
<feature type="compositionally biased region" description="Low complexity" evidence="2">
    <location>
        <begin position="469"/>
        <end position="639"/>
    </location>
</feature>
<dbReference type="InterPro" id="IPR050768">
    <property type="entry name" value="UPF0353/GerABKA_families"/>
</dbReference>
<dbReference type="InterPro" id="IPR002035">
    <property type="entry name" value="VWF_A"/>
</dbReference>
<sequence length="714" mass="76964">MDFSQFFFLRPWWLLLLIPAAALVVLAFRMRSSGDASAWRKLVDPHLLAVLTVKDGSSRRSRWLPTALGAGLVAATIAMAGPTWEKIELPTFKAKEPAVVVLSLAQSMNADDVKPSRLKRAEHKLRDILERQDGGDTGLVIYSDRPFVASPLTGDAEVIRQMLPELSTGLMPVLGNRPDRAVALATDLLTQAGAKSGRIILLADNAGSDPDATNRAASAAASLGYQVDVLGVGADSGATLQTANGRAITAGDGAAMQARYDNAELSRIAADGDGVFAELTPGAADLDRILPKTTAVSESGGKLQDELKADGWADMGYWLLLIPVGLAPFAFRRNVLMIVPFAAFGLTFAAPHPANAAGIRDFLLTPNQQAARAFDNQDYASAAATFEDPAWRASAQYKAGDYQAAAKSFAGSGNSEEGFNKGNALAKSGELQAALDSYDAFLKQNPGDADAQYNRDLVAKLLEQQKQQQQQQDQQQQQQAGGQQDQQKQQQAGGQQDQQQQQQAGGQQDQQKQQQAGGQQDQQKQQQAGGQQDQQQQQQAGGQQDQQKQQQAGGQQDQQQQQQAGGQQDQQQQQQAGGQQDQQQQQQAGGQQDQQQQQQAGGQQDQQQQQQAGGQQDQQQQQQAGSQKDQQQEQQAQSGDQRDDRSAFRKAMDELLKGNGGGGGEPTDETPTEQASAHGFSEKDQANEQLLRSVPDDPSGLLRARIRQYYATLK</sequence>
<dbReference type="SUPFAM" id="SSF53300">
    <property type="entry name" value="vWA-like"/>
    <property type="match status" value="1"/>
</dbReference>
<keyword evidence="3" id="KW-1133">Transmembrane helix</keyword>
<keyword evidence="3" id="KW-0472">Membrane</keyword>
<dbReference type="InterPro" id="IPR011990">
    <property type="entry name" value="TPR-like_helical_dom_sf"/>
</dbReference>
<dbReference type="Pfam" id="PF13519">
    <property type="entry name" value="VWA_2"/>
    <property type="match status" value="1"/>
</dbReference>
<evidence type="ECO:0000256" key="2">
    <source>
        <dbReference type="SAM" id="MobiDB-lite"/>
    </source>
</evidence>
<dbReference type="EMBL" id="JAICBX010000002">
    <property type="protein sequence ID" value="MBW8638016.1"/>
    <property type="molecule type" value="Genomic_DNA"/>
</dbReference>
<feature type="transmembrane region" description="Helical" evidence="3">
    <location>
        <begin position="12"/>
        <end position="30"/>
    </location>
</feature>
<keyword evidence="6" id="KW-1185">Reference proteome</keyword>
<dbReference type="PANTHER" id="PTHR22550">
    <property type="entry name" value="SPORE GERMINATION PROTEIN"/>
    <property type="match status" value="1"/>
</dbReference>
<comment type="caution">
    <text evidence="5">The sequence shown here is derived from an EMBL/GenBank/DDBJ whole genome shotgun (WGS) entry which is preliminary data.</text>
</comment>
<dbReference type="RefSeq" id="WP_220228682.1">
    <property type="nucleotide sequence ID" value="NZ_JAICBX010000002.1"/>
</dbReference>
<accession>A0AAE3D1L7</accession>
<dbReference type="InterPro" id="IPR019734">
    <property type="entry name" value="TPR_rpt"/>
</dbReference>
<feature type="domain" description="VWFA" evidence="4">
    <location>
        <begin position="100"/>
        <end position="204"/>
    </location>
</feature>
<evidence type="ECO:0000313" key="5">
    <source>
        <dbReference type="EMBL" id="MBW8638016.1"/>
    </source>
</evidence>
<reference evidence="5" key="1">
    <citation type="submission" date="2021-08" db="EMBL/GenBank/DDBJ databases">
        <title>Hoeflea bacterium WL0058 sp. nov., isolated from the sediment.</title>
        <authorList>
            <person name="Wang L."/>
            <person name="Zhang D."/>
        </authorList>
    </citation>
    <scope>NUCLEOTIDE SEQUENCE</scope>
    <source>
        <strain evidence="5">WL0058</strain>
    </source>
</reference>
<evidence type="ECO:0000256" key="1">
    <source>
        <dbReference type="PROSITE-ProRule" id="PRU00339"/>
    </source>
</evidence>
<feature type="region of interest" description="Disordered" evidence="2">
    <location>
        <begin position="469"/>
        <end position="700"/>
    </location>
</feature>
<gene>
    <name evidence="5" type="ORF">K1W69_12535</name>
</gene>
<dbReference type="PROSITE" id="PS50005">
    <property type="entry name" value="TPR"/>
    <property type="match status" value="1"/>
</dbReference>
<dbReference type="Gene3D" id="3.40.50.410">
    <property type="entry name" value="von Willebrand factor, type A domain"/>
    <property type="match status" value="1"/>
</dbReference>
<feature type="compositionally biased region" description="Basic and acidic residues" evidence="2">
    <location>
        <begin position="640"/>
        <end position="656"/>
    </location>
</feature>
<keyword evidence="3" id="KW-0812">Transmembrane</keyword>
<feature type="transmembrane region" description="Helical" evidence="3">
    <location>
        <begin position="63"/>
        <end position="84"/>
    </location>
</feature>
<name>A0AAE3D1L7_9HYPH</name>
<evidence type="ECO:0000259" key="4">
    <source>
        <dbReference type="Pfam" id="PF13519"/>
    </source>
</evidence>
<dbReference type="Proteomes" id="UP001196509">
    <property type="component" value="Unassembled WGS sequence"/>
</dbReference>
<keyword evidence="1" id="KW-0802">TPR repeat</keyword>
<dbReference type="PANTHER" id="PTHR22550:SF14">
    <property type="entry name" value="VWFA DOMAIN-CONTAINING PROTEIN"/>
    <property type="match status" value="1"/>
</dbReference>
<dbReference type="AlphaFoldDB" id="A0AAE3D1L7"/>
<dbReference type="SUPFAM" id="SSF48452">
    <property type="entry name" value="TPR-like"/>
    <property type="match status" value="1"/>
</dbReference>
<evidence type="ECO:0000256" key="3">
    <source>
        <dbReference type="SAM" id="Phobius"/>
    </source>
</evidence>
<dbReference type="InterPro" id="IPR036465">
    <property type="entry name" value="vWFA_dom_sf"/>
</dbReference>
<proteinExistence type="predicted"/>
<organism evidence="5 6">
    <name type="scientific">Flavimaribacter sediminis</name>
    <dbReference type="NCBI Taxonomy" id="2865987"/>
    <lineage>
        <taxon>Bacteria</taxon>
        <taxon>Pseudomonadati</taxon>
        <taxon>Pseudomonadota</taxon>
        <taxon>Alphaproteobacteria</taxon>
        <taxon>Hyphomicrobiales</taxon>
        <taxon>Rhizobiaceae</taxon>
        <taxon>Flavimaribacter</taxon>
    </lineage>
</organism>